<dbReference type="RefSeq" id="WP_197001331.1">
    <property type="nucleotide sequence ID" value="NZ_BONS01000044.1"/>
</dbReference>
<comment type="caution">
    <text evidence="2">The sequence shown here is derived from an EMBL/GenBank/DDBJ whole genome shotgun (WGS) entry which is preliminary data.</text>
</comment>
<name>A0A8J7GCQ7_9ACTN</name>
<dbReference type="AlphaFoldDB" id="A0A8J7GCQ7"/>
<accession>A0A8J7GCQ7</accession>
<dbReference type="InterPro" id="IPR036271">
    <property type="entry name" value="Tet_transcr_reg_TetR-rel_C_sf"/>
</dbReference>
<evidence type="ECO:0000259" key="1">
    <source>
        <dbReference type="Pfam" id="PF21597"/>
    </source>
</evidence>
<dbReference type="InterPro" id="IPR049445">
    <property type="entry name" value="TetR_SbtR-like_C"/>
</dbReference>
<evidence type="ECO:0000313" key="2">
    <source>
        <dbReference type="EMBL" id="MBG6134047.1"/>
    </source>
</evidence>
<gene>
    <name evidence="2" type="ORF">IW245_000241</name>
</gene>
<dbReference type="Proteomes" id="UP000622552">
    <property type="component" value="Unassembled WGS sequence"/>
</dbReference>
<protein>
    <recommendedName>
        <fullName evidence="1">Transcriptional regulator SbtR-like C-terminal domain-containing protein</fullName>
    </recommendedName>
</protein>
<evidence type="ECO:0000313" key="3">
    <source>
        <dbReference type="Proteomes" id="UP000622552"/>
    </source>
</evidence>
<reference evidence="2" key="1">
    <citation type="submission" date="2020-11" db="EMBL/GenBank/DDBJ databases">
        <title>Sequencing the genomes of 1000 actinobacteria strains.</title>
        <authorList>
            <person name="Klenk H.-P."/>
        </authorList>
    </citation>
    <scope>NUCLEOTIDE SEQUENCE</scope>
    <source>
        <strain evidence="2">DSM 45356</strain>
    </source>
</reference>
<dbReference type="SUPFAM" id="SSF48498">
    <property type="entry name" value="Tetracyclin repressor-like, C-terminal domain"/>
    <property type="match status" value="1"/>
</dbReference>
<sequence length="64" mass="6958">MHTLVDRAREHGAVRADVTGEGIVLLTCAPNCVANVVTDAPPDLWRRYLDIVSTDSARRPPMAS</sequence>
<dbReference type="Pfam" id="PF21597">
    <property type="entry name" value="TetR_C_43"/>
    <property type="match status" value="1"/>
</dbReference>
<feature type="domain" description="Transcriptional regulator SbtR-like C-terminal" evidence="1">
    <location>
        <begin position="2"/>
        <end position="52"/>
    </location>
</feature>
<keyword evidence="3" id="KW-1185">Reference proteome</keyword>
<dbReference type="EMBL" id="JADOUF010000001">
    <property type="protein sequence ID" value="MBG6134047.1"/>
    <property type="molecule type" value="Genomic_DNA"/>
</dbReference>
<proteinExistence type="predicted"/>
<dbReference type="Gene3D" id="1.10.357.10">
    <property type="entry name" value="Tetracycline Repressor, domain 2"/>
    <property type="match status" value="1"/>
</dbReference>
<organism evidence="2 3">
    <name type="scientific">Longispora fulva</name>
    <dbReference type="NCBI Taxonomy" id="619741"/>
    <lineage>
        <taxon>Bacteria</taxon>
        <taxon>Bacillati</taxon>
        <taxon>Actinomycetota</taxon>
        <taxon>Actinomycetes</taxon>
        <taxon>Micromonosporales</taxon>
        <taxon>Micromonosporaceae</taxon>
        <taxon>Longispora</taxon>
    </lineage>
</organism>